<dbReference type="InterPro" id="IPR051861">
    <property type="entry name" value="NET_actin-binding_domain"/>
</dbReference>
<sequence>MQTKSLELTSVLLKVIMNCRDSNLNSQQNLQTNRTFGLRQNVLKGYWSLRMEGVESKSQSQGWDTQIMAENVEGFQQCVKEILDLIKQDETFSEITAEIYDCKKLNLTKLVTELSRMHGELADHLIKEVNKNTHKFTTPIKIKTQQVDSSSSTSPQVTESSKKHEFKTPADFEFTFSSGGGFQISRSECSESSILKSSNSASASESIMCINKRLVSPVNDDALKVKETKVDDAEELLKNISVLEEELSNSNKKVQSLKDENALLETKVHDTEEVMKRISLLEEELSTWNKKVQSLEDENALLETKVHDTEELLKNISVLEEELSTSSKKAQSLLEDKNALLEVEKAKVAESTRRIETMGKVIEVYRTQVLTTDNEISKLKQELARKDIDQTQFLSLGQTITSLQQQLDSKQVRNDELHEKAIRFTADISKRDDEIIELSTKINQMRTVHAAEEDKLKTDITRLETEVREKCELVDDLNREHDAAVISCTDELKVKVVELEKEVEVVSEEKREAIRQLSFAVDHYMSAYKQLHQDFVSLNRRFV</sequence>
<dbReference type="Proteomes" id="UP000235145">
    <property type="component" value="Unassembled WGS sequence"/>
</dbReference>
<comment type="caution">
    <text evidence="3">The sequence shown here is derived from an EMBL/GenBank/DDBJ whole genome shotgun (WGS) entry which is preliminary data.</text>
</comment>
<evidence type="ECO:0000256" key="1">
    <source>
        <dbReference type="SAM" id="Coils"/>
    </source>
</evidence>
<feature type="coiled-coil region" evidence="1">
    <location>
        <begin position="362"/>
        <end position="420"/>
    </location>
</feature>
<accession>A0A9R1WJ02</accession>
<evidence type="ECO:0000256" key="2">
    <source>
        <dbReference type="SAM" id="MobiDB-lite"/>
    </source>
</evidence>
<reference evidence="3 4" key="1">
    <citation type="journal article" date="2017" name="Nat. Commun.">
        <title>Genome assembly with in vitro proximity ligation data and whole-genome triplication in lettuce.</title>
        <authorList>
            <person name="Reyes-Chin-Wo S."/>
            <person name="Wang Z."/>
            <person name="Yang X."/>
            <person name="Kozik A."/>
            <person name="Arikit S."/>
            <person name="Song C."/>
            <person name="Xia L."/>
            <person name="Froenicke L."/>
            <person name="Lavelle D.O."/>
            <person name="Truco M.J."/>
            <person name="Xia R."/>
            <person name="Zhu S."/>
            <person name="Xu C."/>
            <person name="Xu H."/>
            <person name="Xu X."/>
            <person name="Cox K."/>
            <person name="Korf I."/>
            <person name="Meyers B.C."/>
            <person name="Michelmore R.W."/>
        </authorList>
    </citation>
    <scope>NUCLEOTIDE SEQUENCE [LARGE SCALE GENOMIC DNA]</scope>
    <source>
        <strain evidence="4">cv. Salinas</strain>
        <tissue evidence="3">Seedlings</tissue>
    </source>
</reference>
<keyword evidence="4" id="KW-1185">Reference proteome</keyword>
<dbReference type="PANTHER" id="PTHR32258">
    <property type="entry name" value="PROTEIN NETWORKED 4A"/>
    <property type="match status" value="1"/>
</dbReference>
<keyword evidence="1" id="KW-0175">Coiled coil</keyword>
<organism evidence="3 4">
    <name type="scientific">Lactuca sativa</name>
    <name type="common">Garden lettuce</name>
    <dbReference type="NCBI Taxonomy" id="4236"/>
    <lineage>
        <taxon>Eukaryota</taxon>
        <taxon>Viridiplantae</taxon>
        <taxon>Streptophyta</taxon>
        <taxon>Embryophyta</taxon>
        <taxon>Tracheophyta</taxon>
        <taxon>Spermatophyta</taxon>
        <taxon>Magnoliopsida</taxon>
        <taxon>eudicotyledons</taxon>
        <taxon>Gunneridae</taxon>
        <taxon>Pentapetalae</taxon>
        <taxon>asterids</taxon>
        <taxon>campanulids</taxon>
        <taxon>Asterales</taxon>
        <taxon>Asteraceae</taxon>
        <taxon>Cichorioideae</taxon>
        <taxon>Cichorieae</taxon>
        <taxon>Lactucinae</taxon>
        <taxon>Lactuca</taxon>
    </lineage>
</organism>
<feature type="region of interest" description="Disordered" evidence="2">
    <location>
        <begin position="140"/>
        <end position="165"/>
    </location>
</feature>
<dbReference type="GO" id="GO:0005774">
    <property type="term" value="C:vacuolar membrane"/>
    <property type="evidence" value="ECO:0000318"/>
    <property type="project" value="GO_Central"/>
</dbReference>
<dbReference type="EMBL" id="NBSK02000002">
    <property type="protein sequence ID" value="KAJ0223316.1"/>
    <property type="molecule type" value="Genomic_DNA"/>
</dbReference>
<evidence type="ECO:0008006" key="5">
    <source>
        <dbReference type="Google" id="ProtNLM"/>
    </source>
</evidence>
<feature type="compositionally biased region" description="Low complexity" evidence="2">
    <location>
        <begin position="144"/>
        <end position="159"/>
    </location>
</feature>
<gene>
    <name evidence="3" type="ORF">LSAT_V11C200097260</name>
</gene>
<evidence type="ECO:0000313" key="4">
    <source>
        <dbReference type="Proteomes" id="UP000235145"/>
    </source>
</evidence>
<protein>
    <recommendedName>
        <fullName evidence="5">NAB domain-containing protein</fullName>
    </recommendedName>
</protein>
<feature type="coiled-coil region" evidence="1">
    <location>
        <begin position="226"/>
        <end position="336"/>
    </location>
</feature>
<feature type="coiled-coil region" evidence="1">
    <location>
        <begin position="460"/>
        <end position="516"/>
    </location>
</feature>
<evidence type="ECO:0000313" key="3">
    <source>
        <dbReference type="EMBL" id="KAJ0223316.1"/>
    </source>
</evidence>
<dbReference type="AlphaFoldDB" id="A0A9R1WJ02"/>
<proteinExistence type="predicted"/>
<name>A0A9R1WJ02_LACSA</name>
<dbReference type="PANTHER" id="PTHR32258:SF14">
    <property type="entry name" value="GB|AAF19561.1"/>
    <property type="match status" value="1"/>
</dbReference>